<name>A0A6C2U721_PONDE</name>
<dbReference type="RefSeq" id="WP_168442480.1">
    <property type="nucleotide sequence ID" value="NZ_CAAHFG010000003.1"/>
</dbReference>
<accession>A0A6C2U721</accession>
<sequence>MLKKLLLTTLLFASASQAAIQEILPRLTAADLNIQTQARLDLLAACSTAGRPGAEAERKALCEDICAELNTGIAAPAAIALAHALQRIGGEESIATLVPMLRSSDPHLRDAVRKALAVNPAPDAGKALLAELKTANDPRWTAGLIMALGERGDAKAEKSITPHLKSNDPDIFAAAAKALSIIGTKGSIKALAKQRSQETGKREATLTAALFETNL</sequence>
<feature type="chain" id="PRO_5025601953" description="HEAT repeat domain-containing protein" evidence="1">
    <location>
        <begin position="19"/>
        <end position="215"/>
    </location>
</feature>
<keyword evidence="1" id="KW-0732">Signal</keyword>
<dbReference type="EMBL" id="CAAHFG010000003">
    <property type="protein sequence ID" value="VGO15703.1"/>
    <property type="molecule type" value="Genomic_DNA"/>
</dbReference>
<feature type="signal peptide" evidence="1">
    <location>
        <begin position="1"/>
        <end position="18"/>
    </location>
</feature>
<evidence type="ECO:0000313" key="3">
    <source>
        <dbReference type="Proteomes" id="UP000366872"/>
    </source>
</evidence>
<evidence type="ECO:0000256" key="1">
    <source>
        <dbReference type="SAM" id="SignalP"/>
    </source>
</evidence>
<protein>
    <recommendedName>
        <fullName evidence="4">HEAT repeat domain-containing protein</fullName>
    </recommendedName>
</protein>
<organism evidence="2 3">
    <name type="scientific">Pontiella desulfatans</name>
    <dbReference type="NCBI Taxonomy" id="2750659"/>
    <lineage>
        <taxon>Bacteria</taxon>
        <taxon>Pseudomonadati</taxon>
        <taxon>Kiritimatiellota</taxon>
        <taxon>Kiritimatiellia</taxon>
        <taxon>Kiritimatiellales</taxon>
        <taxon>Pontiellaceae</taxon>
        <taxon>Pontiella</taxon>
    </lineage>
</organism>
<reference evidence="2 3" key="1">
    <citation type="submission" date="2019-04" db="EMBL/GenBank/DDBJ databases">
        <authorList>
            <person name="Van Vliet M D."/>
        </authorList>
    </citation>
    <scope>NUCLEOTIDE SEQUENCE [LARGE SCALE GENOMIC DNA]</scope>
    <source>
        <strain evidence="2 3">F1</strain>
    </source>
</reference>
<dbReference type="Gene3D" id="1.25.10.10">
    <property type="entry name" value="Leucine-rich Repeat Variant"/>
    <property type="match status" value="1"/>
</dbReference>
<gene>
    <name evidence="2" type="ORF">PDESU_04288</name>
</gene>
<evidence type="ECO:0000313" key="2">
    <source>
        <dbReference type="EMBL" id="VGO15703.1"/>
    </source>
</evidence>
<dbReference type="AlphaFoldDB" id="A0A6C2U721"/>
<dbReference type="InterPro" id="IPR011989">
    <property type="entry name" value="ARM-like"/>
</dbReference>
<proteinExistence type="predicted"/>
<dbReference type="InterPro" id="IPR016024">
    <property type="entry name" value="ARM-type_fold"/>
</dbReference>
<dbReference type="Proteomes" id="UP000366872">
    <property type="component" value="Unassembled WGS sequence"/>
</dbReference>
<evidence type="ECO:0008006" key="4">
    <source>
        <dbReference type="Google" id="ProtNLM"/>
    </source>
</evidence>
<dbReference type="SUPFAM" id="SSF48371">
    <property type="entry name" value="ARM repeat"/>
    <property type="match status" value="1"/>
</dbReference>
<dbReference type="Pfam" id="PF13646">
    <property type="entry name" value="HEAT_2"/>
    <property type="match status" value="1"/>
</dbReference>
<keyword evidence="3" id="KW-1185">Reference proteome</keyword>